<organism evidence="1">
    <name type="scientific">uncultured Phycisphaerae bacterium</name>
    <dbReference type="NCBI Taxonomy" id="904963"/>
    <lineage>
        <taxon>Bacteria</taxon>
        <taxon>Pseudomonadati</taxon>
        <taxon>Planctomycetota</taxon>
        <taxon>Phycisphaerae</taxon>
        <taxon>environmental samples</taxon>
    </lineage>
</organism>
<feature type="non-terminal residue" evidence="1">
    <location>
        <position position="57"/>
    </location>
</feature>
<protein>
    <submittedName>
        <fullName evidence="1">Uncharacterized protein</fullName>
    </submittedName>
</protein>
<gene>
    <name evidence="1" type="ORF">AVDCRST_MAG64-3161</name>
</gene>
<accession>A0A6J4Q1T5</accession>
<evidence type="ECO:0000313" key="1">
    <source>
        <dbReference type="EMBL" id="CAA9425764.1"/>
    </source>
</evidence>
<dbReference type="AlphaFoldDB" id="A0A6J4Q1T5"/>
<name>A0A6J4Q1T5_9BACT</name>
<sequence length="57" mass="6169">VVIAAVVVVEVVPASWGCGARLLTVSEIPQVPPRRQRGDRRAIRVRRRSMAVPGAPL</sequence>
<proteinExistence type="predicted"/>
<feature type="non-terminal residue" evidence="1">
    <location>
        <position position="1"/>
    </location>
</feature>
<dbReference type="EMBL" id="CADCUQ010000726">
    <property type="protein sequence ID" value="CAA9425764.1"/>
    <property type="molecule type" value="Genomic_DNA"/>
</dbReference>
<reference evidence="1" key="1">
    <citation type="submission" date="2020-02" db="EMBL/GenBank/DDBJ databases">
        <authorList>
            <person name="Meier V. D."/>
        </authorList>
    </citation>
    <scope>NUCLEOTIDE SEQUENCE</scope>
    <source>
        <strain evidence="1">AVDCRST_MAG64</strain>
    </source>
</reference>